<dbReference type="Proteomes" id="UP000192140">
    <property type="component" value="Unassembled WGS sequence"/>
</dbReference>
<reference evidence="1" key="1">
    <citation type="submission" date="2016-01" db="EMBL/GenBank/DDBJ databases">
        <authorList>
            <person name="Regsiter A."/>
            <person name="william w."/>
        </authorList>
    </citation>
    <scope>NUCLEOTIDE SEQUENCE</scope>
    <source>
        <strain evidence="1">NCPPB 1641</strain>
    </source>
</reference>
<accession>A0A1S7U8J4</accession>
<evidence type="ECO:0000313" key="2">
    <source>
        <dbReference type="Proteomes" id="UP000192140"/>
    </source>
</evidence>
<dbReference type="EMBL" id="FCNP01000049">
    <property type="protein sequence ID" value="CVI63230.1"/>
    <property type="molecule type" value="Genomic_DNA"/>
</dbReference>
<organism evidence="1 2">
    <name type="scientific">Agrobacterium deltaense NCPPB 1641</name>
    <dbReference type="NCBI Taxonomy" id="1183425"/>
    <lineage>
        <taxon>Bacteria</taxon>
        <taxon>Pseudomonadati</taxon>
        <taxon>Pseudomonadota</taxon>
        <taxon>Alphaproteobacteria</taxon>
        <taxon>Hyphomicrobiales</taxon>
        <taxon>Rhizobiaceae</taxon>
        <taxon>Rhizobium/Agrobacterium group</taxon>
        <taxon>Agrobacterium</taxon>
    </lineage>
</organism>
<protein>
    <submittedName>
        <fullName evidence="1">Uncharacterized protein</fullName>
    </submittedName>
</protein>
<comment type="caution">
    <text evidence="1">The sequence shown here is derived from an EMBL/GenBank/DDBJ whole genome shotgun (WGS) entry which is preliminary data.</text>
</comment>
<evidence type="ECO:0000313" key="1">
    <source>
        <dbReference type="EMBL" id="CVI63230.1"/>
    </source>
</evidence>
<sequence>MLDETDVTRGPVGRYVETYAYADGRLEVRWKGIACPTPCSTRISG</sequence>
<keyword evidence="2" id="KW-1185">Reference proteome</keyword>
<name>A0A1S7U8J4_9HYPH</name>
<dbReference type="AlphaFoldDB" id="A0A1S7U8J4"/>
<proteinExistence type="predicted"/>
<gene>
    <name evidence="1" type="ORF">AGR7A_pAt20148</name>
</gene>